<dbReference type="Pfam" id="PF24538">
    <property type="entry name" value="DUF7599"/>
    <property type="match status" value="1"/>
</dbReference>
<evidence type="ECO:0000256" key="4">
    <source>
        <dbReference type="ARBA" id="ARBA00023163"/>
    </source>
</evidence>
<feature type="domain" description="GTF3C1 extended winged-helix" evidence="9">
    <location>
        <begin position="596"/>
        <end position="694"/>
    </location>
</feature>
<feature type="domain" description="DUF7646" evidence="11">
    <location>
        <begin position="336"/>
        <end position="405"/>
    </location>
</feature>
<dbReference type="PANTHER" id="PTHR15180:SF1">
    <property type="entry name" value="GENERAL TRANSCRIPTION FACTOR 3C POLYPEPTIDE 1"/>
    <property type="match status" value="1"/>
</dbReference>
<feature type="region of interest" description="Disordered" evidence="6">
    <location>
        <begin position="200"/>
        <end position="221"/>
    </location>
</feature>
<evidence type="ECO:0008006" key="15">
    <source>
        <dbReference type="Google" id="ProtNLM"/>
    </source>
</evidence>
<dbReference type="InterPro" id="IPR056020">
    <property type="entry name" value="DUF7599"/>
</dbReference>
<feature type="region of interest" description="Disordered" evidence="6">
    <location>
        <begin position="1755"/>
        <end position="1837"/>
    </location>
</feature>
<organism evidence="13 14">
    <name type="scientific">Cymbomonas tetramitiformis</name>
    <dbReference type="NCBI Taxonomy" id="36881"/>
    <lineage>
        <taxon>Eukaryota</taxon>
        <taxon>Viridiplantae</taxon>
        <taxon>Chlorophyta</taxon>
        <taxon>Pyramimonadophyceae</taxon>
        <taxon>Pyramimonadales</taxon>
        <taxon>Pyramimonadaceae</taxon>
        <taxon>Cymbomonas</taxon>
    </lineage>
</organism>
<accession>A0AAE0KU34</accession>
<protein>
    <recommendedName>
        <fullName evidence="15">B-block binding subunit of TFIIIC domain-containing protein</fullName>
    </recommendedName>
</protein>
<dbReference type="Proteomes" id="UP001190700">
    <property type="component" value="Unassembled WGS sequence"/>
</dbReference>
<feature type="compositionally biased region" description="Polar residues" evidence="6">
    <location>
        <begin position="446"/>
        <end position="476"/>
    </location>
</feature>
<dbReference type="PANTHER" id="PTHR15180">
    <property type="entry name" value="GENERAL TRANSCRIPTION FACTOR 3C POLYPEPTIDE 1"/>
    <property type="match status" value="1"/>
</dbReference>
<evidence type="ECO:0000256" key="2">
    <source>
        <dbReference type="ARBA" id="ARBA00022553"/>
    </source>
</evidence>
<feature type="region of interest" description="Disordered" evidence="6">
    <location>
        <begin position="1111"/>
        <end position="1211"/>
    </location>
</feature>
<dbReference type="Pfam" id="PF04182">
    <property type="entry name" value="B-block_TFIIIC"/>
    <property type="match status" value="1"/>
</dbReference>
<dbReference type="GO" id="GO:0042791">
    <property type="term" value="P:5S class rRNA transcription by RNA polymerase III"/>
    <property type="evidence" value="ECO:0007669"/>
    <property type="project" value="TreeGrafter"/>
</dbReference>
<feature type="compositionally biased region" description="Low complexity" evidence="6">
    <location>
        <begin position="698"/>
        <end position="714"/>
    </location>
</feature>
<reference evidence="13 14" key="1">
    <citation type="journal article" date="2015" name="Genome Biol. Evol.">
        <title>Comparative Genomics of a Bacterivorous Green Alga Reveals Evolutionary Causalities and Consequences of Phago-Mixotrophic Mode of Nutrition.</title>
        <authorList>
            <person name="Burns J.A."/>
            <person name="Paasch A."/>
            <person name="Narechania A."/>
            <person name="Kim E."/>
        </authorList>
    </citation>
    <scope>NUCLEOTIDE SEQUENCE [LARGE SCALE GENOMIC DNA]</scope>
    <source>
        <strain evidence="13 14">PLY_AMNH</strain>
    </source>
</reference>
<dbReference type="GO" id="GO:0003677">
    <property type="term" value="F:DNA binding"/>
    <property type="evidence" value="ECO:0007669"/>
    <property type="project" value="UniProtKB-KW"/>
</dbReference>
<dbReference type="GO" id="GO:0000127">
    <property type="term" value="C:transcription factor TFIIIC complex"/>
    <property type="evidence" value="ECO:0007669"/>
    <property type="project" value="InterPro"/>
</dbReference>
<dbReference type="InterPro" id="IPR056428">
    <property type="entry name" value="WH_GTF3C1"/>
</dbReference>
<evidence type="ECO:0000259" key="8">
    <source>
        <dbReference type="Pfam" id="PF23704"/>
    </source>
</evidence>
<feature type="domain" description="DUF7647" evidence="12">
    <location>
        <begin position="931"/>
        <end position="1109"/>
    </location>
</feature>
<feature type="domain" description="B-block binding subunit of TFIIIC" evidence="7">
    <location>
        <begin position="118"/>
        <end position="189"/>
    </location>
</feature>
<dbReference type="InterPro" id="IPR044210">
    <property type="entry name" value="Tfc3-like"/>
</dbReference>
<feature type="region of interest" description="Disordered" evidence="6">
    <location>
        <begin position="698"/>
        <end position="717"/>
    </location>
</feature>
<feature type="domain" description="General transcription factor 3C polypeptide 1 winged-helix" evidence="8">
    <location>
        <begin position="1"/>
        <end position="105"/>
    </location>
</feature>
<feature type="region of interest" description="Disordered" evidence="6">
    <location>
        <begin position="414"/>
        <end position="477"/>
    </location>
</feature>
<dbReference type="GO" id="GO:0006384">
    <property type="term" value="P:transcription initiation at RNA polymerase III promoter"/>
    <property type="evidence" value="ECO:0007669"/>
    <property type="project" value="InterPro"/>
</dbReference>
<dbReference type="GO" id="GO:0005634">
    <property type="term" value="C:nucleus"/>
    <property type="evidence" value="ECO:0007669"/>
    <property type="project" value="UniProtKB-SubCell"/>
</dbReference>
<keyword evidence="5" id="KW-0539">Nucleus</keyword>
<keyword evidence="2" id="KW-0597">Phosphoprotein</keyword>
<feature type="region of interest" description="Disordered" evidence="6">
    <location>
        <begin position="861"/>
        <end position="912"/>
    </location>
</feature>
<name>A0AAE0KU34_9CHLO</name>
<evidence type="ECO:0000256" key="5">
    <source>
        <dbReference type="ARBA" id="ARBA00023242"/>
    </source>
</evidence>
<evidence type="ECO:0000259" key="7">
    <source>
        <dbReference type="Pfam" id="PF04182"/>
    </source>
</evidence>
<evidence type="ECO:0000259" key="9">
    <source>
        <dbReference type="Pfam" id="PF24101"/>
    </source>
</evidence>
<feature type="compositionally biased region" description="Basic and acidic residues" evidence="6">
    <location>
        <begin position="1130"/>
        <end position="1141"/>
    </location>
</feature>
<keyword evidence="3" id="KW-0238">DNA-binding</keyword>
<feature type="compositionally biased region" description="Polar residues" evidence="6">
    <location>
        <begin position="887"/>
        <end position="901"/>
    </location>
</feature>
<dbReference type="InterPro" id="IPR056063">
    <property type="entry name" value="DUF7646"/>
</dbReference>
<dbReference type="Pfam" id="PF24101">
    <property type="entry name" value="WHD_GTF3C1"/>
    <property type="match status" value="1"/>
</dbReference>
<feature type="region of interest" description="Disordered" evidence="6">
    <location>
        <begin position="1393"/>
        <end position="1414"/>
    </location>
</feature>
<feature type="compositionally biased region" description="Pro residues" evidence="6">
    <location>
        <begin position="745"/>
        <end position="762"/>
    </location>
</feature>
<dbReference type="InterPro" id="IPR056467">
    <property type="entry name" value="eWH_GTF3C1"/>
</dbReference>
<gene>
    <name evidence="13" type="ORF">CYMTET_30284</name>
</gene>
<sequence>MEAGVSSALREIALEGPEGCTLLDLWDRLEDDFLSQVATDNALQENICAQLLHHIELGSLRLITANSLEASAGLAAPYRISDLTRGADTIRLIASEALRDSALGLTVERFSTLSQITPLQRQVLERLGRARHKGELQNQLAHHFKTSANSFFNIARHLESHDLILRESVVAQELANPKKTISTYILRLKTLCQRGCPPARGAASPAPSLSHGASGNASAQAGAPSACTTYGDYFISDAFERSLQDLCSKLAAVPEGVILEATFREQEGMRGNEFQKTWDRLRQAMLSRGLIEQFDAPVKSRTKTCQKPHFRWLNSGDQAKAPKTSEPVPSVDFGQEELLEVPLTQQMMDLIFRYGPEGVLSPTIFRQLGVSQGGNYKREVDLMATYGLLHEKQTVGSCNGYRLTHPEALALPPAPPALALGGEGPSSAGPQPEFTSDVPRMFPQPLTFSDASGPQGPSNHAATSCSGNPGNEGQTSAAMAAVAAAPFAVAADMQEPRAGVDRGSANALLISDQPSGSGPGAEVVVHAQAAGPPVSGRTNVTGAALPAKPSVGGVAASEVRAATEAALPAELSAGLRRGHDRYPCTRRTNWVEMAELLQARLDAEKFVLVSELNTWLPKVKPGSRHRMEKKSVVRVTQLLLEAGQAHDYTVRFPASNDCSTMRCVKVLVHHTVYPPSPDLVSRMADAYKAWESDIRTTLPATATQPPPAASCTTTLPATVMQPPPAASCTTSVSPTSTVAADKGLPAPPPLPESPATPPAPADEPPRLRRSGRVKRLRTAADLDELTAQTPSDPPTSAAAVAANVYVPPVGQIMRSKMMRARLLHKFLWQHVFRDTVPPPPLPASTASGPLEIGANPLSAPPVHETMPGAPGGSSSLNAPTALGASLTPDTATTMSPQTVAAESQAAGEATPAPHYSPAHLCGGLDGVPDGVFSLRALRVAMPLTLFCQTLGVVPDKAPAGTQERCERGERVQDLPLEEQVRVWGPRAHLQLSKLISLLAKLRLVAPFINMRHADQAFYVVHRCAFFEEPTAADAADPSPAPALPRDIPPNAPVPAALVRRSFRLERLEDVEVYWLRLEAAFSGRKGDPGRAEAFPADRIPELLAVSVWTRPNNTQNCSSGSRATSSGNTGKRDGASMKASERTCPAGDSRGGTGGALGETEASRGRKVQRVEAGADDSGRATVTAKRKRIGKRAAGSTRSRRTGRKRGEVAQRLAPPPALARKHAPRWTEEADAQLIRAYAEWQAGAWGAEQWSGLKGLTGAQCRNRLSILGQRTARLALMQRVYSSVEALRRQERDTFAEAAAQQSPAVQPSPTAQDPLAAHNLGAASDEERACRARLQLSAPDAGSAAAGAENLGEAVARHMEAKEAKCRELEAEIREALAELMLLVPRPAARPSVEQPPEKGRLEPLDAGQNSNNEVDALVVANVMNILRVALMDAARQDHRLSPAAAAAIRRFSSEEICVAFNLLHSKGLVQRRSGPTQPGQGSFCLSAEYFDTCSSLEIGRSLCNPEPGLGHDVLMELQAVTAAAIDRCPTTVPADPSSAQVAVMLMLLATGRAHLLPEDEVMSNQTGGVGEQGADPEARRCDVDTLLQGEDKSLGVGLELDVRLGLLDWHVGEVREKEGKAWGSASGAGEEDGADGGDPVQVSAVTKVEVQANSNASACLKYYSSPHAVGEAMEPVLLEQAIGLIHGGRRHGFTLEQVAAKLSVEEEVAAQLMQALCSFGVCHLVHAYSSARYISAESCTRFILRGPMEDPSGERGSGGDSGEGFSEAVGGDDNGAVDDHRQRWAVHHGRGQCGAVQRGTGQMGASEEETGPQDVTGEVGMGQSKGESSQRVVPCAMEVDLGSDRGQIPPAEHESPSCSGQIELNTLSWDGAHALLEALVADGMLEMRTCYDSNPVPKLLQRGAQIGLHNECHVKTVSRHYYADPLAVQYL</sequence>
<dbReference type="InterPro" id="IPR007309">
    <property type="entry name" value="TFIIIC_Bblock-bd"/>
</dbReference>
<dbReference type="Pfam" id="PF23704">
    <property type="entry name" value="WHD_GTF3C1_N"/>
    <property type="match status" value="1"/>
</dbReference>
<keyword evidence="14" id="KW-1185">Reference proteome</keyword>
<feature type="domain" description="DUF7599" evidence="10">
    <location>
        <begin position="240"/>
        <end position="305"/>
    </location>
</feature>
<feature type="region of interest" description="Disordered" evidence="6">
    <location>
        <begin position="722"/>
        <end position="773"/>
    </location>
</feature>
<dbReference type="Pfam" id="PF24657">
    <property type="entry name" value="DUF7646"/>
    <property type="match status" value="1"/>
</dbReference>
<comment type="caution">
    <text evidence="13">The sequence shown here is derived from an EMBL/GenBank/DDBJ whole genome shotgun (WGS) entry which is preliminary data.</text>
</comment>
<dbReference type="InterPro" id="IPR056064">
    <property type="entry name" value="DUF7647"/>
</dbReference>
<feature type="compositionally biased region" description="Polar residues" evidence="6">
    <location>
        <begin position="1111"/>
        <end position="1129"/>
    </location>
</feature>
<dbReference type="Pfam" id="PF24658">
    <property type="entry name" value="DUF7647"/>
    <property type="match status" value="1"/>
</dbReference>
<feature type="compositionally biased region" description="Low complexity" evidence="6">
    <location>
        <begin position="726"/>
        <end position="744"/>
    </location>
</feature>
<evidence type="ECO:0000256" key="3">
    <source>
        <dbReference type="ARBA" id="ARBA00023125"/>
    </source>
</evidence>
<evidence type="ECO:0000256" key="1">
    <source>
        <dbReference type="ARBA" id="ARBA00004123"/>
    </source>
</evidence>
<evidence type="ECO:0000313" key="13">
    <source>
        <dbReference type="EMBL" id="KAK3260776.1"/>
    </source>
</evidence>
<evidence type="ECO:0000256" key="6">
    <source>
        <dbReference type="SAM" id="MobiDB-lite"/>
    </source>
</evidence>
<comment type="subcellular location">
    <subcellularLocation>
        <location evidence="1">Nucleus</location>
    </subcellularLocation>
</comment>
<feature type="region of interest" description="Disordered" evidence="6">
    <location>
        <begin position="1624"/>
        <end position="1645"/>
    </location>
</feature>
<evidence type="ECO:0000259" key="10">
    <source>
        <dbReference type="Pfam" id="PF24538"/>
    </source>
</evidence>
<dbReference type="EMBL" id="LGRX02017428">
    <property type="protein sequence ID" value="KAK3260776.1"/>
    <property type="molecule type" value="Genomic_DNA"/>
</dbReference>
<evidence type="ECO:0000259" key="11">
    <source>
        <dbReference type="Pfam" id="PF24657"/>
    </source>
</evidence>
<proteinExistence type="predicted"/>
<keyword evidence="4" id="KW-0804">Transcription</keyword>
<evidence type="ECO:0000313" key="14">
    <source>
        <dbReference type="Proteomes" id="UP001190700"/>
    </source>
</evidence>
<evidence type="ECO:0000259" key="12">
    <source>
        <dbReference type="Pfam" id="PF24658"/>
    </source>
</evidence>